<dbReference type="PRINTS" id="PR00463">
    <property type="entry name" value="EP450I"/>
</dbReference>
<dbReference type="InterPro" id="IPR002401">
    <property type="entry name" value="Cyt_P450_E_grp-I"/>
</dbReference>
<sequence length="490" mass="56796">MIFSAISVIFFFTLCIHQRDKVWRFFQRKTKRLTGPNDHIFGGYITLVKLWDLGKLLETLVEWSRKYGPVFQFKLGFYRIISLNSPEMIQKLLSSSNSSHLSKPFIYDVLKPFLIDGLLLSRGDKWRYRRKAVNKHLFSYGTLLSYTKIFNEESDNLLKILEERVKSNTDKNAMPIDDIMSSSSLNVISQIVLGKPLHFFAEANNENIIVDLVRKAKAIVTMKIFKPWLMFYPIWRLHPLYQTEKEALKLHRYVVERCTAPSEGNDEDFLFKKDLETDGVSPDGIIEEALAILVAGYETAASGIQFLLFFLALHPNHQDICRKEMDEVFGELENGFITISALKNLKYLEMCLYETLRILPPVPIFMRKLETPLELDSNLTLPTNSVVGIHVQAIHKNPKYYPNPEQFIPERFSEEERSRRHPYAYLAFSAGVRNCIGNKFAMMEMVLVAAKILRRYVVSTTDKLEDIVFLPHMTISMESPINFLLEPRTL</sequence>
<name>A0ABP1S0Y8_9HEXA</name>
<evidence type="ECO:0000256" key="6">
    <source>
        <dbReference type="ARBA" id="ARBA00023004"/>
    </source>
</evidence>
<dbReference type="InterPro" id="IPR036396">
    <property type="entry name" value="Cyt_P450_sf"/>
</dbReference>
<dbReference type="EMBL" id="CAXLJM020000144">
    <property type="protein sequence ID" value="CAL8141029.1"/>
    <property type="molecule type" value="Genomic_DNA"/>
</dbReference>
<evidence type="ECO:0000256" key="8">
    <source>
        <dbReference type="RuleBase" id="RU000461"/>
    </source>
</evidence>
<evidence type="ECO:0000313" key="10">
    <source>
        <dbReference type="Proteomes" id="UP001642540"/>
    </source>
</evidence>
<accession>A0ABP1S0Y8</accession>
<dbReference type="Pfam" id="PF00067">
    <property type="entry name" value="p450"/>
    <property type="match status" value="1"/>
</dbReference>
<dbReference type="Gene3D" id="1.10.630.10">
    <property type="entry name" value="Cytochrome P450"/>
    <property type="match status" value="1"/>
</dbReference>
<gene>
    <name evidence="9" type="ORF">ODALV1_LOCUS28538</name>
</gene>
<comment type="similarity">
    <text evidence="2 8">Belongs to the cytochrome P450 family.</text>
</comment>
<keyword evidence="5 8" id="KW-0560">Oxidoreductase</keyword>
<dbReference type="SUPFAM" id="SSF48264">
    <property type="entry name" value="Cytochrome P450"/>
    <property type="match status" value="1"/>
</dbReference>
<comment type="caution">
    <text evidence="9">The sequence shown here is derived from an EMBL/GenBank/DDBJ whole genome shotgun (WGS) entry which is preliminary data.</text>
</comment>
<evidence type="ECO:0000313" key="9">
    <source>
        <dbReference type="EMBL" id="CAL8141029.1"/>
    </source>
</evidence>
<dbReference type="InterPro" id="IPR050196">
    <property type="entry name" value="Cytochrome_P450_Monoox"/>
</dbReference>
<dbReference type="PRINTS" id="PR00385">
    <property type="entry name" value="P450"/>
</dbReference>
<dbReference type="PROSITE" id="PS00086">
    <property type="entry name" value="CYTOCHROME_P450"/>
    <property type="match status" value="1"/>
</dbReference>
<dbReference type="InterPro" id="IPR017972">
    <property type="entry name" value="Cyt_P450_CS"/>
</dbReference>
<evidence type="ECO:0000256" key="5">
    <source>
        <dbReference type="ARBA" id="ARBA00023002"/>
    </source>
</evidence>
<evidence type="ECO:0008006" key="11">
    <source>
        <dbReference type="Google" id="ProtNLM"/>
    </source>
</evidence>
<comment type="cofactor">
    <cofactor evidence="1">
        <name>heme</name>
        <dbReference type="ChEBI" id="CHEBI:30413"/>
    </cofactor>
</comment>
<keyword evidence="10" id="KW-1185">Reference proteome</keyword>
<organism evidence="9 10">
    <name type="scientific">Orchesella dallaii</name>
    <dbReference type="NCBI Taxonomy" id="48710"/>
    <lineage>
        <taxon>Eukaryota</taxon>
        <taxon>Metazoa</taxon>
        <taxon>Ecdysozoa</taxon>
        <taxon>Arthropoda</taxon>
        <taxon>Hexapoda</taxon>
        <taxon>Collembola</taxon>
        <taxon>Entomobryomorpha</taxon>
        <taxon>Entomobryoidea</taxon>
        <taxon>Orchesellidae</taxon>
        <taxon>Orchesellinae</taxon>
        <taxon>Orchesella</taxon>
    </lineage>
</organism>
<dbReference type="InterPro" id="IPR001128">
    <property type="entry name" value="Cyt_P450"/>
</dbReference>
<evidence type="ECO:0000256" key="1">
    <source>
        <dbReference type="ARBA" id="ARBA00001971"/>
    </source>
</evidence>
<reference evidence="9 10" key="1">
    <citation type="submission" date="2024-08" db="EMBL/GenBank/DDBJ databases">
        <authorList>
            <person name="Cucini C."/>
            <person name="Frati F."/>
        </authorList>
    </citation>
    <scope>NUCLEOTIDE SEQUENCE [LARGE SCALE GENOMIC DNA]</scope>
</reference>
<keyword evidence="7 8" id="KW-0503">Monooxygenase</keyword>
<keyword evidence="6 8" id="KW-0408">Iron</keyword>
<dbReference type="Proteomes" id="UP001642540">
    <property type="component" value="Unassembled WGS sequence"/>
</dbReference>
<proteinExistence type="inferred from homology"/>
<evidence type="ECO:0000256" key="7">
    <source>
        <dbReference type="ARBA" id="ARBA00023033"/>
    </source>
</evidence>
<protein>
    <recommendedName>
        <fullName evidence="11">Cytochrome P450 4C1</fullName>
    </recommendedName>
</protein>
<evidence type="ECO:0000256" key="4">
    <source>
        <dbReference type="ARBA" id="ARBA00022723"/>
    </source>
</evidence>
<evidence type="ECO:0000256" key="3">
    <source>
        <dbReference type="ARBA" id="ARBA00022617"/>
    </source>
</evidence>
<dbReference type="PANTHER" id="PTHR24291:SF50">
    <property type="entry name" value="BIFUNCTIONAL ALBAFLAVENONE MONOOXYGENASE_TERPENE SYNTHASE"/>
    <property type="match status" value="1"/>
</dbReference>
<keyword evidence="4 8" id="KW-0479">Metal-binding</keyword>
<evidence type="ECO:0000256" key="2">
    <source>
        <dbReference type="ARBA" id="ARBA00010617"/>
    </source>
</evidence>
<dbReference type="PANTHER" id="PTHR24291">
    <property type="entry name" value="CYTOCHROME P450 FAMILY 4"/>
    <property type="match status" value="1"/>
</dbReference>
<keyword evidence="3 8" id="KW-0349">Heme</keyword>